<evidence type="ECO:0000313" key="15">
    <source>
        <dbReference type="Proteomes" id="UP001158644"/>
    </source>
</evidence>
<reference evidence="14 15" key="1">
    <citation type="submission" date="2022-09" db="EMBL/GenBank/DDBJ databases">
        <title>Intensive care unit water sources are persistently colonized with multi-drug resistant bacteria and are the site of extensive horizontal gene transfer of antibiotic resistance genes.</title>
        <authorList>
            <person name="Diorio-Toth L."/>
        </authorList>
    </citation>
    <scope>NUCLEOTIDE SEQUENCE [LARGE SCALE GENOMIC DNA]</scope>
    <source>
        <strain evidence="14 15">GD03967</strain>
    </source>
</reference>
<keyword evidence="4 11" id="KW-0237">DNA synthesis</keyword>
<keyword evidence="3 11" id="KW-0846">Cobalamin</keyword>
<evidence type="ECO:0000256" key="5">
    <source>
        <dbReference type="ARBA" id="ARBA00022741"/>
    </source>
</evidence>
<sequence length="596" mass="63386">MLLPQPACVNVLLDRYAACAEHDAAQVYARVALALAQAETPARRASAAAAFLQNMWDGAIGAGRIMANAGTQAHATMVNCFVQPVGGHDASLSFQAGLQQALKTLAMGGGVGYDFSSLPPLAAGSPGRADAPTVHEAIDQYDAACARLAFEGSRRGAQMAVLSCAHPDILDFAQAKHGRRRWRTFNISVAVSDAFLAAVQRDEPWPLVHHTPPGQAAIDAGAFQRTDGLWQYRQHSARRLWDAIAREAVHSAEPGLLFIDTIARANNLRALETIRATNPCGEQPLPDYGCCVLGPINLTRLVDHPFGLGGPASVNLAKLAGMVRIQVRMLDNVIALTHWPLPAQQAQALSTRRIGVGVTGLADMLAMLQLRYDSDAGRQAASEVARCIRDSAYAASAALARERGPFPLYRASDYLSDGAIGDALAAEVRVAVRRHGLRNSHLVSYAPTGSVSLAFADNCSSGIEPAFGWTYRRRVVLGAAAVDVPVENHAWRQWNLHFPHEPLPDYFRTAQQVAPEDHVAMVGVLQPFVDAAISKTVPVPSDCSVERAQALFMSAFKLGLKGITLFRPDPALAAVLGSATAGADALATPSACEGCA</sequence>
<organism evidence="14 15">
    <name type="scientific">Achromobacter mucicolens</name>
    <dbReference type="NCBI Taxonomy" id="1389922"/>
    <lineage>
        <taxon>Bacteria</taxon>
        <taxon>Pseudomonadati</taxon>
        <taxon>Pseudomonadota</taxon>
        <taxon>Betaproteobacteria</taxon>
        <taxon>Burkholderiales</taxon>
        <taxon>Alcaligenaceae</taxon>
        <taxon>Achromobacter</taxon>
    </lineage>
</organism>
<evidence type="ECO:0000256" key="7">
    <source>
        <dbReference type="ARBA" id="ARBA00023116"/>
    </source>
</evidence>
<dbReference type="AlphaFoldDB" id="A0ABD4YQF8"/>
<evidence type="ECO:0000259" key="13">
    <source>
        <dbReference type="Pfam" id="PF02867"/>
    </source>
</evidence>
<dbReference type="PRINTS" id="PR01183">
    <property type="entry name" value="RIBORDTASEM1"/>
</dbReference>
<dbReference type="SUPFAM" id="SSF51998">
    <property type="entry name" value="PFL-like glycyl radical enzymes"/>
    <property type="match status" value="1"/>
</dbReference>
<dbReference type="CDD" id="cd02888">
    <property type="entry name" value="RNR_II_dimer"/>
    <property type="match status" value="1"/>
</dbReference>
<dbReference type="InterPro" id="IPR013344">
    <property type="entry name" value="RNR_NrdJ/NrdZ"/>
</dbReference>
<dbReference type="InterPro" id="IPR013509">
    <property type="entry name" value="RNR_lsu_N"/>
</dbReference>
<dbReference type="EC" id="1.17.4.1" evidence="11"/>
<keyword evidence="8" id="KW-1015">Disulfide bond</keyword>
<evidence type="ECO:0000256" key="8">
    <source>
        <dbReference type="ARBA" id="ARBA00023157"/>
    </source>
</evidence>
<evidence type="ECO:0000256" key="4">
    <source>
        <dbReference type="ARBA" id="ARBA00022634"/>
    </source>
</evidence>
<accession>A0ABD4YQF8</accession>
<dbReference type="GO" id="GO:0009263">
    <property type="term" value="P:deoxyribonucleotide biosynthetic process"/>
    <property type="evidence" value="ECO:0007669"/>
    <property type="project" value="UniProtKB-KW"/>
</dbReference>
<evidence type="ECO:0000256" key="3">
    <source>
        <dbReference type="ARBA" id="ARBA00022628"/>
    </source>
</evidence>
<keyword evidence="7" id="KW-0215">Deoxyribonucleotide synthesis</keyword>
<evidence type="ECO:0000259" key="12">
    <source>
        <dbReference type="Pfam" id="PF00317"/>
    </source>
</evidence>
<keyword evidence="5 11" id="KW-0547">Nucleotide-binding</keyword>
<dbReference type="Pfam" id="PF02867">
    <property type="entry name" value="Ribonuc_red_lgC"/>
    <property type="match status" value="1"/>
</dbReference>
<dbReference type="RefSeq" id="WP_279989975.1">
    <property type="nucleotide sequence ID" value="NZ_JAOBZK010000006.1"/>
</dbReference>
<comment type="caution">
    <text evidence="14">The sequence shown here is derived from an EMBL/GenBank/DDBJ whole genome shotgun (WGS) entry which is preliminary data.</text>
</comment>
<feature type="domain" description="Ribonucleotide reductase large subunit N-terminal" evidence="12">
    <location>
        <begin position="5"/>
        <end position="72"/>
    </location>
</feature>
<dbReference type="PANTHER" id="PTHR43371">
    <property type="entry name" value="VITAMIN B12-DEPENDENT RIBONUCLEOTIDE REDUCTASE"/>
    <property type="match status" value="1"/>
</dbReference>
<gene>
    <name evidence="14" type="ORF">N5C72_06260</name>
</gene>
<evidence type="ECO:0000313" key="14">
    <source>
        <dbReference type="EMBL" id="MDH1177667.1"/>
    </source>
</evidence>
<dbReference type="EMBL" id="JAOBZK010000006">
    <property type="protein sequence ID" value="MDH1177667.1"/>
    <property type="molecule type" value="Genomic_DNA"/>
</dbReference>
<dbReference type="Pfam" id="PF00317">
    <property type="entry name" value="Ribonuc_red_lgN"/>
    <property type="match status" value="1"/>
</dbReference>
<comment type="cofactor">
    <cofactor evidence="1 11">
        <name>adenosylcob(III)alamin</name>
        <dbReference type="ChEBI" id="CHEBI:18408"/>
    </cofactor>
</comment>
<dbReference type="GO" id="GO:0031419">
    <property type="term" value="F:cobalamin binding"/>
    <property type="evidence" value="ECO:0007669"/>
    <property type="project" value="UniProtKB-KW"/>
</dbReference>
<dbReference type="Proteomes" id="UP001158644">
    <property type="component" value="Unassembled WGS sequence"/>
</dbReference>
<keyword evidence="6 11" id="KW-0560">Oxidoreductase</keyword>
<feature type="domain" description="Ribonucleotide reductase large subunit C-terminal" evidence="13">
    <location>
        <begin position="79"/>
        <end position="565"/>
    </location>
</feature>
<dbReference type="InterPro" id="IPR000788">
    <property type="entry name" value="RNR_lg_C"/>
</dbReference>
<name>A0ABD4YQF8_9BURK</name>
<evidence type="ECO:0000256" key="10">
    <source>
        <dbReference type="ARBA" id="ARBA00047754"/>
    </source>
</evidence>
<evidence type="ECO:0000256" key="11">
    <source>
        <dbReference type="RuleBase" id="RU364064"/>
    </source>
</evidence>
<evidence type="ECO:0000256" key="1">
    <source>
        <dbReference type="ARBA" id="ARBA00001922"/>
    </source>
</evidence>
<dbReference type="Gene3D" id="3.20.70.20">
    <property type="match status" value="1"/>
</dbReference>
<proteinExistence type="inferred from homology"/>
<evidence type="ECO:0000256" key="9">
    <source>
        <dbReference type="ARBA" id="ARBA00023285"/>
    </source>
</evidence>
<comment type="similarity">
    <text evidence="2 11">Belongs to the ribonucleoside diphosphate reductase class-2 family.</text>
</comment>
<evidence type="ECO:0000256" key="2">
    <source>
        <dbReference type="ARBA" id="ARBA00007405"/>
    </source>
</evidence>
<dbReference type="GO" id="GO:0071897">
    <property type="term" value="P:DNA biosynthetic process"/>
    <property type="evidence" value="ECO:0007669"/>
    <property type="project" value="UniProtKB-KW"/>
</dbReference>
<dbReference type="GO" id="GO:0000166">
    <property type="term" value="F:nucleotide binding"/>
    <property type="evidence" value="ECO:0007669"/>
    <property type="project" value="UniProtKB-KW"/>
</dbReference>
<protein>
    <recommendedName>
        <fullName evidence="11">Vitamin B12-dependent ribonucleotide reductase</fullName>
        <ecNumber evidence="11">1.17.4.1</ecNumber>
    </recommendedName>
</protein>
<dbReference type="PANTHER" id="PTHR43371:SF1">
    <property type="entry name" value="RIBONUCLEOSIDE-DIPHOSPHATE REDUCTASE"/>
    <property type="match status" value="1"/>
</dbReference>
<dbReference type="NCBIfam" id="TIGR02504">
    <property type="entry name" value="NrdJ_Z"/>
    <property type="match status" value="1"/>
</dbReference>
<comment type="catalytic activity">
    <reaction evidence="10 11">
        <text>a 2'-deoxyribonucleoside 5'-diphosphate + [thioredoxin]-disulfide + H2O = a ribonucleoside 5'-diphosphate + [thioredoxin]-dithiol</text>
        <dbReference type="Rhea" id="RHEA:23252"/>
        <dbReference type="Rhea" id="RHEA-COMP:10698"/>
        <dbReference type="Rhea" id="RHEA-COMP:10700"/>
        <dbReference type="ChEBI" id="CHEBI:15377"/>
        <dbReference type="ChEBI" id="CHEBI:29950"/>
        <dbReference type="ChEBI" id="CHEBI:50058"/>
        <dbReference type="ChEBI" id="CHEBI:57930"/>
        <dbReference type="ChEBI" id="CHEBI:73316"/>
        <dbReference type="EC" id="1.17.4.1"/>
    </reaction>
</comment>
<comment type="function">
    <text evidence="11">Catalyzes the reduction of ribonucleotides to deoxyribonucleotides. May function to provide a pool of deoxyribonucleotide precursors for DNA repair during oxygen limitation and/or for immediate growth after restoration of oxygen.</text>
</comment>
<evidence type="ECO:0000256" key="6">
    <source>
        <dbReference type="ARBA" id="ARBA00023002"/>
    </source>
</evidence>
<dbReference type="InterPro" id="IPR050862">
    <property type="entry name" value="RdRp_reductase_class-2"/>
</dbReference>
<dbReference type="GO" id="GO:0004748">
    <property type="term" value="F:ribonucleoside-diphosphate reductase activity, thioredoxin disulfide as acceptor"/>
    <property type="evidence" value="ECO:0007669"/>
    <property type="project" value="UniProtKB-EC"/>
</dbReference>
<keyword evidence="9 11" id="KW-0170">Cobalt</keyword>